<dbReference type="PROSITE" id="PS50949">
    <property type="entry name" value="HTH_GNTR"/>
    <property type="match status" value="1"/>
</dbReference>
<sequence>MTGSVMTASDRPASSLEPVVQESTPAIIARALRRAISAGEFPPGSQLGEATLAKQLGVSRGPLREAMQRLTQEGLLISRRNRGLFVPELTADAVADMYLLRTTIERAAVERILAAGTGPSCADRLDAVVARMSAAATRRDSPAMMAADLEFHRTIVESAESDRLSRVHETVIVETSMCLRAMAPTYAPGSDRVSEHREIADAVRAGDRTRAVAVLEAHMSDGLARLTGGTAEPAAGHLP</sequence>
<dbReference type="InterPro" id="IPR036390">
    <property type="entry name" value="WH_DNA-bd_sf"/>
</dbReference>
<dbReference type="Gene3D" id="1.20.120.530">
    <property type="entry name" value="GntR ligand-binding domain-like"/>
    <property type="match status" value="1"/>
</dbReference>
<dbReference type="SMART" id="SM00345">
    <property type="entry name" value="HTH_GNTR"/>
    <property type="match status" value="1"/>
</dbReference>
<keyword evidence="2" id="KW-0238">DNA-binding</keyword>
<dbReference type="CDD" id="cd07377">
    <property type="entry name" value="WHTH_GntR"/>
    <property type="match status" value="1"/>
</dbReference>
<keyword evidence="6" id="KW-1185">Reference proteome</keyword>
<evidence type="ECO:0000259" key="4">
    <source>
        <dbReference type="PROSITE" id="PS50949"/>
    </source>
</evidence>
<reference evidence="6" key="1">
    <citation type="journal article" date="2019" name="Int. J. Syst. Evol. Microbiol.">
        <title>The Global Catalogue of Microorganisms (GCM) 10K type strain sequencing project: providing services to taxonomists for standard genome sequencing and annotation.</title>
        <authorList>
            <consortium name="The Broad Institute Genomics Platform"/>
            <consortium name="The Broad Institute Genome Sequencing Center for Infectious Disease"/>
            <person name="Wu L."/>
            <person name="Ma J."/>
        </authorList>
    </citation>
    <scope>NUCLEOTIDE SEQUENCE [LARGE SCALE GENOMIC DNA]</scope>
    <source>
        <strain evidence="6">JCM 16227</strain>
    </source>
</reference>
<evidence type="ECO:0000256" key="3">
    <source>
        <dbReference type="ARBA" id="ARBA00023163"/>
    </source>
</evidence>
<keyword evidence="1" id="KW-0805">Transcription regulation</keyword>
<dbReference type="InterPro" id="IPR008920">
    <property type="entry name" value="TF_FadR/GntR_C"/>
</dbReference>
<dbReference type="PANTHER" id="PTHR43537:SF45">
    <property type="entry name" value="GNTR FAMILY REGULATORY PROTEIN"/>
    <property type="match status" value="1"/>
</dbReference>
<evidence type="ECO:0000256" key="1">
    <source>
        <dbReference type="ARBA" id="ARBA00023015"/>
    </source>
</evidence>
<keyword evidence="3" id="KW-0804">Transcription</keyword>
<proteinExistence type="predicted"/>
<dbReference type="EMBL" id="BAAARB010000011">
    <property type="protein sequence ID" value="GAA2382472.1"/>
    <property type="molecule type" value="Genomic_DNA"/>
</dbReference>
<dbReference type="InterPro" id="IPR011711">
    <property type="entry name" value="GntR_C"/>
</dbReference>
<dbReference type="PRINTS" id="PR00035">
    <property type="entry name" value="HTHGNTR"/>
</dbReference>
<accession>A0ABP5UJX7</accession>
<evidence type="ECO:0000256" key="2">
    <source>
        <dbReference type="ARBA" id="ARBA00023125"/>
    </source>
</evidence>
<feature type="domain" description="HTH gntR-type" evidence="4">
    <location>
        <begin position="22"/>
        <end position="89"/>
    </location>
</feature>
<dbReference type="PANTHER" id="PTHR43537">
    <property type="entry name" value="TRANSCRIPTIONAL REGULATOR, GNTR FAMILY"/>
    <property type="match status" value="1"/>
</dbReference>
<evidence type="ECO:0000313" key="5">
    <source>
        <dbReference type="EMBL" id="GAA2382472.1"/>
    </source>
</evidence>
<dbReference type="Gene3D" id="1.10.10.10">
    <property type="entry name" value="Winged helix-like DNA-binding domain superfamily/Winged helix DNA-binding domain"/>
    <property type="match status" value="1"/>
</dbReference>
<name>A0ABP5UJX7_9ACTN</name>
<dbReference type="Pfam" id="PF07729">
    <property type="entry name" value="FCD"/>
    <property type="match status" value="1"/>
</dbReference>
<dbReference type="SUPFAM" id="SSF48008">
    <property type="entry name" value="GntR ligand-binding domain-like"/>
    <property type="match status" value="1"/>
</dbReference>
<protein>
    <submittedName>
        <fullName evidence="5">GntR family transcriptional regulator</fullName>
    </submittedName>
</protein>
<dbReference type="SUPFAM" id="SSF46785">
    <property type="entry name" value="Winged helix' DNA-binding domain"/>
    <property type="match status" value="1"/>
</dbReference>
<organism evidence="5 6">
    <name type="scientific">Gordonia cholesterolivorans</name>
    <dbReference type="NCBI Taxonomy" id="559625"/>
    <lineage>
        <taxon>Bacteria</taxon>
        <taxon>Bacillati</taxon>
        <taxon>Actinomycetota</taxon>
        <taxon>Actinomycetes</taxon>
        <taxon>Mycobacteriales</taxon>
        <taxon>Gordoniaceae</taxon>
        <taxon>Gordonia</taxon>
    </lineage>
</organism>
<dbReference type="Proteomes" id="UP001501170">
    <property type="component" value="Unassembled WGS sequence"/>
</dbReference>
<dbReference type="InterPro" id="IPR000524">
    <property type="entry name" value="Tscrpt_reg_HTH_GntR"/>
</dbReference>
<dbReference type="InterPro" id="IPR036388">
    <property type="entry name" value="WH-like_DNA-bd_sf"/>
</dbReference>
<gene>
    <name evidence="5" type="ORF">GCM10009855_23320</name>
</gene>
<dbReference type="SMART" id="SM00895">
    <property type="entry name" value="FCD"/>
    <property type="match status" value="1"/>
</dbReference>
<evidence type="ECO:0000313" key="6">
    <source>
        <dbReference type="Proteomes" id="UP001501170"/>
    </source>
</evidence>
<comment type="caution">
    <text evidence="5">The sequence shown here is derived from an EMBL/GenBank/DDBJ whole genome shotgun (WGS) entry which is preliminary data.</text>
</comment>
<dbReference type="Pfam" id="PF00392">
    <property type="entry name" value="GntR"/>
    <property type="match status" value="1"/>
</dbReference>